<evidence type="ECO:0000256" key="3">
    <source>
        <dbReference type="ARBA" id="ARBA00022989"/>
    </source>
</evidence>
<evidence type="ECO:0000256" key="7">
    <source>
        <dbReference type="SAM" id="Phobius"/>
    </source>
</evidence>
<evidence type="ECO:0000256" key="5">
    <source>
        <dbReference type="ARBA" id="ARBA00023136"/>
    </source>
</evidence>
<evidence type="ECO:0000256" key="4">
    <source>
        <dbReference type="ARBA" id="ARBA00023098"/>
    </source>
</evidence>
<comment type="caution">
    <text evidence="8">The sequence shown here is derived from an EMBL/GenBank/DDBJ whole genome shotgun (WGS) entry which is preliminary data.</text>
</comment>
<dbReference type="GO" id="GO:0005783">
    <property type="term" value="C:endoplasmic reticulum"/>
    <property type="evidence" value="ECO:0007669"/>
    <property type="project" value="TreeGrafter"/>
</dbReference>
<name>A0AAQ4FP91_AMBAM</name>
<dbReference type="PANTHER" id="PTHR23063:SF52">
    <property type="entry name" value="LYSOPHOSPHATIDYLCHOLINE ACYLTRANSFERASE"/>
    <property type="match status" value="1"/>
</dbReference>
<keyword evidence="9" id="KW-1185">Reference proteome</keyword>
<keyword evidence="3 7" id="KW-1133">Transmembrane helix</keyword>
<dbReference type="GO" id="GO:0006629">
    <property type="term" value="P:lipid metabolic process"/>
    <property type="evidence" value="ECO:0007669"/>
    <property type="project" value="UniProtKB-KW"/>
</dbReference>
<dbReference type="GO" id="GO:0042171">
    <property type="term" value="F:lysophosphatidic acid acyltransferase activity"/>
    <property type="evidence" value="ECO:0007669"/>
    <property type="project" value="TreeGrafter"/>
</dbReference>
<evidence type="ECO:0000256" key="1">
    <source>
        <dbReference type="ARBA" id="ARBA00022679"/>
    </source>
</evidence>
<evidence type="ECO:0000313" key="8">
    <source>
        <dbReference type="EMBL" id="KAK8789030.1"/>
    </source>
</evidence>
<sequence length="167" mass="18220">MTRRLIDGSYSPSGDLAPNPFHYRIHLTRADKIKVALMSVIVVPVRIVLIIFFLLLTWLGCYLGQLGLSHKDRTEKPLTGFRRDYLKPFLAFFLRLTFECGGLTYSFKGKLASQKEAPVLVVGPHSSLLDGVVVLLLGGLTPVAKAGSENVPIFGRSSKACPGTACS</sequence>
<protein>
    <submittedName>
        <fullName evidence="8">Uncharacterized protein</fullName>
    </submittedName>
</protein>
<feature type="transmembrane region" description="Helical" evidence="7">
    <location>
        <begin position="35"/>
        <end position="65"/>
    </location>
</feature>
<keyword evidence="2 7" id="KW-0812">Transmembrane</keyword>
<keyword evidence="4" id="KW-0443">Lipid metabolism</keyword>
<evidence type="ECO:0000256" key="2">
    <source>
        <dbReference type="ARBA" id="ARBA00022692"/>
    </source>
</evidence>
<reference evidence="8 9" key="1">
    <citation type="journal article" date="2023" name="Arcadia Sci">
        <title>De novo assembly of a long-read Amblyomma americanum tick genome.</title>
        <authorList>
            <person name="Chou S."/>
            <person name="Poskanzer K.E."/>
            <person name="Rollins M."/>
            <person name="Thuy-Boun P.S."/>
        </authorList>
    </citation>
    <scope>NUCLEOTIDE SEQUENCE [LARGE SCALE GENOMIC DNA]</scope>
    <source>
        <strain evidence="8">F_SG_1</strain>
        <tissue evidence="8">Salivary glands</tissue>
    </source>
</reference>
<accession>A0AAQ4FP91</accession>
<keyword evidence="5 7" id="KW-0472">Membrane</keyword>
<gene>
    <name evidence="8" type="ORF">V5799_021194</name>
</gene>
<dbReference type="AlphaFoldDB" id="A0AAQ4FP91"/>
<feature type="non-terminal residue" evidence="8">
    <location>
        <position position="167"/>
    </location>
</feature>
<proteinExistence type="predicted"/>
<dbReference type="Proteomes" id="UP001321473">
    <property type="component" value="Unassembled WGS sequence"/>
</dbReference>
<evidence type="ECO:0000256" key="6">
    <source>
        <dbReference type="ARBA" id="ARBA00023315"/>
    </source>
</evidence>
<dbReference type="SUPFAM" id="SSF69593">
    <property type="entry name" value="Glycerol-3-phosphate (1)-acyltransferase"/>
    <property type="match status" value="1"/>
</dbReference>
<dbReference type="EMBL" id="JARKHS020000221">
    <property type="protein sequence ID" value="KAK8789030.1"/>
    <property type="molecule type" value="Genomic_DNA"/>
</dbReference>
<keyword evidence="1" id="KW-0808">Transferase</keyword>
<evidence type="ECO:0000313" key="9">
    <source>
        <dbReference type="Proteomes" id="UP001321473"/>
    </source>
</evidence>
<organism evidence="8 9">
    <name type="scientific">Amblyomma americanum</name>
    <name type="common">Lone star tick</name>
    <dbReference type="NCBI Taxonomy" id="6943"/>
    <lineage>
        <taxon>Eukaryota</taxon>
        <taxon>Metazoa</taxon>
        <taxon>Ecdysozoa</taxon>
        <taxon>Arthropoda</taxon>
        <taxon>Chelicerata</taxon>
        <taxon>Arachnida</taxon>
        <taxon>Acari</taxon>
        <taxon>Parasitiformes</taxon>
        <taxon>Ixodida</taxon>
        <taxon>Ixodoidea</taxon>
        <taxon>Ixodidae</taxon>
        <taxon>Amblyomminae</taxon>
        <taxon>Amblyomma</taxon>
    </lineage>
</organism>
<dbReference type="PANTHER" id="PTHR23063">
    <property type="entry name" value="PHOSPHOLIPID ACYLTRANSFERASE"/>
    <property type="match status" value="1"/>
</dbReference>
<keyword evidence="6" id="KW-0012">Acyltransferase</keyword>